<dbReference type="EC" id="4.2.1.96" evidence="4"/>
<organism evidence="5 6">
    <name type="scientific">Tepidimicrobium xylanilyticum</name>
    <dbReference type="NCBI Taxonomy" id="1123352"/>
    <lineage>
        <taxon>Bacteria</taxon>
        <taxon>Bacillati</taxon>
        <taxon>Bacillota</taxon>
        <taxon>Tissierellia</taxon>
        <taxon>Tissierellales</taxon>
        <taxon>Tepidimicrobiaceae</taxon>
        <taxon>Tepidimicrobium</taxon>
    </lineage>
</organism>
<dbReference type="Gene3D" id="3.30.1360.20">
    <property type="entry name" value="Transcriptional coactivator/pterin dehydratase"/>
    <property type="match status" value="1"/>
</dbReference>
<reference evidence="5 6" key="1">
    <citation type="submission" date="2016-10" db="EMBL/GenBank/DDBJ databases">
        <authorList>
            <person name="de Groot N.N."/>
        </authorList>
    </citation>
    <scope>NUCLEOTIDE SEQUENCE [LARGE SCALE GENOMIC DNA]</scope>
    <source>
        <strain evidence="5 6">DSM 23310</strain>
    </source>
</reference>
<dbReference type="GO" id="GO:0006729">
    <property type="term" value="P:tetrahydrobiopterin biosynthetic process"/>
    <property type="evidence" value="ECO:0007669"/>
    <property type="project" value="InterPro"/>
</dbReference>
<dbReference type="NCBIfam" id="NF002017">
    <property type="entry name" value="PRK00823.1-2"/>
    <property type="match status" value="1"/>
</dbReference>
<dbReference type="PANTHER" id="PTHR12599:SF0">
    <property type="entry name" value="PTERIN-4-ALPHA-CARBINOLAMINE DEHYDRATASE"/>
    <property type="match status" value="1"/>
</dbReference>
<dbReference type="SUPFAM" id="SSF55248">
    <property type="entry name" value="PCD-like"/>
    <property type="match status" value="1"/>
</dbReference>
<dbReference type="InterPro" id="IPR036428">
    <property type="entry name" value="PCD_sf"/>
</dbReference>
<dbReference type="Pfam" id="PF01329">
    <property type="entry name" value="Pterin_4a"/>
    <property type="match status" value="1"/>
</dbReference>
<evidence type="ECO:0000256" key="4">
    <source>
        <dbReference type="HAMAP-Rule" id="MF_00434"/>
    </source>
</evidence>
<comment type="similarity">
    <text evidence="2 4">Belongs to the pterin-4-alpha-carbinolamine dehydratase family.</text>
</comment>
<evidence type="ECO:0000256" key="3">
    <source>
        <dbReference type="ARBA" id="ARBA00023239"/>
    </source>
</evidence>
<dbReference type="InterPro" id="IPR001533">
    <property type="entry name" value="Pterin_deHydtase"/>
</dbReference>
<gene>
    <name evidence="5" type="ORF">SAMN05660923_01790</name>
</gene>
<keyword evidence="3 4" id="KW-0456">Lyase</keyword>
<keyword evidence="6" id="KW-1185">Reference proteome</keyword>
<dbReference type="OrthoDB" id="9800108at2"/>
<comment type="catalytic activity">
    <reaction evidence="1 4">
        <text>(4aS,6R)-4a-hydroxy-L-erythro-5,6,7,8-tetrahydrobiopterin = (6R)-L-erythro-6,7-dihydrobiopterin + H2O</text>
        <dbReference type="Rhea" id="RHEA:11920"/>
        <dbReference type="ChEBI" id="CHEBI:15377"/>
        <dbReference type="ChEBI" id="CHEBI:15642"/>
        <dbReference type="ChEBI" id="CHEBI:43120"/>
        <dbReference type="EC" id="4.2.1.96"/>
    </reaction>
</comment>
<dbReference type="EMBL" id="FNNG01000007">
    <property type="protein sequence ID" value="SDX14911.1"/>
    <property type="molecule type" value="Genomic_DNA"/>
</dbReference>
<dbReference type="Proteomes" id="UP000198828">
    <property type="component" value="Unassembled WGS sequence"/>
</dbReference>
<name>A0A1H2ZBZ4_9FIRM</name>
<evidence type="ECO:0000256" key="1">
    <source>
        <dbReference type="ARBA" id="ARBA00001554"/>
    </source>
</evidence>
<proteinExistence type="inferred from homology"/>
<dbReference type="RefSeq" id="WP_093752915.1">
    <property type="nucleotide sequence ID" value="NZ_FNNG01000007.1"/>
</dbReference>
<sequence length="110" mass="12565">MESLTNKKCVPCSIGAPTLEPEEIKKYFKSLKGGWKVIDNKKIEKTYKFKDFKEALDFTNKVGKLAEKEGHHPNIHLSWGKVVIEVWTHKIGGLHKNDFILAAKIDEIES</sequence>
<evidence type="ECO:0000256" key="2">
    <source>
        <dbReference type="ARBA" id="ARBA00006472"/>
    </source>
</evidence>
<evidence type="ECO:0000313" key="5">
    <source>
        <dbReference type="EMBL" id="SDX14911.1"/>
    </source>
</evidence>
<dbReference type="HAMAP" id="MF_00434">
    <property type="entry name" value="Pterin_4_alpha"/>
    <property type="match status" value="1"/>
</dbReference>
<dbReference type="AlphaFoldDB" id="A0A1H2ZBZ4"/>
<protein>
    <recommendedName>
        <fullName evidence="4">Putative pterin-4-alpha-carbinolamine dehydratase</fullName>
        <shortName evidence="4">PHS</shortName>
        <ecNumber evidence="4">4.2.1.96</ecNumber>
    </recommendedName>
    <alternativeName>
        <fullName evidence="4">4-alpha-hydroxy-tetrahydropterin dehydratase</fullName>
    </alternativeName>
    <alternativeName>
        <fullName evidence="4">Pterin carbinolamine dehydratase</fullName>
        <shortName evidence="4">PCD</shortName>
    </alternativeName>
</protein>
<dbReference type="GO" id="GO:0008124">
    <property type="term" value="F:4-alpha-hydroxytetrahydrobiopterin dehydratase activity"/>
    <property type="evidence" value="ECO:0007669"/>
    <property type="project" value="UniProtKB-UniRule"/>
</dbReference>
<dbReference type="CDD" id="cd00913">
    <property type="entry name" value="PCD_DCoH_subfamily_a"/>
    <property type="match status" value="1"/>
</dbReference>
<dbReference type="PANTHER" id="PTHR12599">
    <property type="entry name" value="PTERIN-4-ALPHA-CARBINOLAMINE DEHYDRATASE"/>
    <property type="match status" value="1"/>
</dbReference>
<evidence type="ECO:0000313" key="6">
    <source>
        <dbReference type="Proteomes" id="UP000198828"/>
    </source>
</evidence>
<accession>A0A1H2ZBZ4</accession>